<dbReference type="InterPro" id="IPR011990">
    <property type="entry name" value="TPR-like_helical_dom_sf"/>
</dbReference>
<dbReference type="Pfam" id="PF13374">
    <property type="entry name" value="TPR_10"/>
    <property type="match status" value="1"/>
</dbReference>
<organism evidence="1 2">
    <name type="scientific">Amycolatopsis nalaikhensis</name>
    <dbReference type="NCBI Taxonomy" id="715472"/>
    <lineage>
        <taxon>Bacteria</taxon>
        <taxon>Bacillati</taxon>
        <taxon>Actinomycetota</taxon>
        <taxon>Actinomycetes</taxon>
        <taxon>Pseudonocardiales</taxon>
        <taxon>Pseudonocardiaceae</taxon>
        <taxon>Amycolatopsis</taxon>
    </lineage>
</organism>
<evidence type="ECO:0000313" key="1">
    <source>
        <dbReference type="EMBL" id="WIV56663.1"/>
    </source>
</evidence>
<dbReference type="EMBL" id="CP127173">
    <property type="protein sequence ID" value="WIV56663.1"/>
    <property type="molecule type" value="Genomic_DNA"/>
</dbReference>
<keyword evidence="2" id="KW-1185">Reference proteome</keyword>
<dbReference type="RefSeq" id="WP_285453847.1">
    <property type="nucleotide sequence ID" value="NZ_CP127173.1"/>
</dbReference>
<protein>
    <submittedName>
        <fullName evidence="1">Tetratricopeptide repeat protein</fullName>
    </submittedName>
</protein>
<dbReference type="Proteomes" id="UP001227101">
    <property type="component" value="Chromosome"/>
</dbReference>
<dbReference type="SUPFAM" id="SSF48452">
    <property type="entry name" value="TPR-like"/>
    <property type="match status" value="1"/>
</dbReference>
<reference evidence="1 2" key="1">
    <citation type="submission" date="2023-06" db="EMBL/GenBank/DDBJ databases">
        <authorList>
            <person name="Oyuntsetseg B."/>
            <person name="Kim S.B."/>
        </authorList>
    </citation>
    <scope>NUCLEOTIDE SEQUENCE [LARGE SCALE GENOMIC DNA]</scope>
    <source>
        <strain evidence="1 2">2-2</strain>
    </source>
</reference>
<dbReference type="Gene3D" id="1.25.40.10">
    <property type="entry name" value="Tetratricopeptide repeat domain"/>
    <property type="match status" value="2"/>
</dbReference>
<dbReference type="PANTHER" id="PTHR46082:SF6">
    <property type="entry name" value="AAA+ ATPASE DOMAIN-CONTAINING PROTEIN-RELATED"/>
    <property type="match status" value="1"/>
</dbReference>
<dbReference type="PANTHER" id="PTHR46082">
    <property type="entry name" value="ATP/GTP-BINDING PROTEIN-RELATED"/>
    <property type="match status" value="1"/>
</dbReference>
<sequence length="347" mass="37483">MPAPDRLRGEIAWLSAKLQRRRRQDDLTSLDLRAQIADRLTELRDPGAEAWLRALVADQSRVLGERHRATLATWYLIAVRCSQTGRVEEAVQLYSSVRAAYAYVRGPDDESVAQCGHAIAVALADAGRYAEAIEACRAVGGADVTYDLARSQVSLARYDEAEETLRAAPPEWAEVVQVVRWRIQAELGAPGPLIEGMRAQLAAGSGDVSSARLWLAYGLLLAGEFEDAAAEASAVVAARVVHPGPDDGLTWEARVVLSRTLAETDRLADADHYARAALAAAPWPPGYPELVRAQAVVARVHFRRGEWADAVEAYGYAVEGFEQVLGGGHPETLRAAESLEAAREAAG</sequence>
<gene>
    <name evidence="1" type="ORF">QP939_49160</name>
</gene>
<name>A0ABY8XM40_9PSEU</name>
<evidence type="ECO:0000313" key="2">
    <source>
        <dbReference type="Proteomes" id="UP001227101"/>
    </source>
</evidence>
<dbReference type="Pfam" id="PF14559">
    <property type="entry name" value="TPR_19"/>
    <property type="match status" value="1"/>
</dbReference>
<accession>A0ABY8XM40</accession>
<dbReference type="InterPro" id="IPR053137">
    <property type="entry name" value="NLR-like"/>
</dbReference>
<proteinExistence type="predicted"/>